<dbReference type="SUPFAM" id="SSF53649">
    <property type="entry name" value="Alkaline phosphatase-like"/>
    <property type="match status" value="1"/>
</dbReference>
<sequence>MANDARHVVVLGIDGLRPDLVTESTMPHLAALASDGTWNRRHTTVFPSETRGALTALATGATAQVNGIAGNQFYIRGTSPDQVFTETTHDWWAADERLAGNLVKAPSISEVLHQAGRPFAVVTSSGPGALPALNWKGQQRGQTGFNVRHPQIGYPHSFAARAHRSLKIPAGGISADGPMTAFRVFEREVWPYDKPAATILWCTEVDSVSHLHGLQSSQLRENMRACDDVIGELRAWRDAQPERDSITLFIVSDHGHVTIGGTVNVADALCQAGFKAAASFNDHATQVLVRPGRAVGLWLKHDDPALLRDIRDFMMEQVWFGGAFSPASEPGSISGTVDGSLALELLGAGGERAPGLFVHLGKTPADDQSDQAGHLDSVFYDPGDNDLRIGGGTHGGLHRGEFTAVLAGYGAGLAQGRVSDAPSSITDIAPTILSLLGIDAPKTMTGRVLGGDALESEKLAYAEILSAGAHKTTFLTGIERQGHFHVSEGGIQ</sequence>
<proteinExistence type="predicted"/>
<dbReference type="Pfam" id="PF01663">
    <property type="entry name" value="Phosphodiest"/>
    <property type="match status" value="1"/>
</dbReference>
<name>A0A179BAQ5_RHILE</name>
<gene>
    <name evidence="1" type="ORF">A4U53_35010</name>
</gene>
<dbReference type="EMBL" id="LWBS01000457">
    <property type="protein sequence ID" value="OAP88449.1"/>
    <property type="molecule type" value="Genomic_DNA"/>
</dbReference>
<dbReference type="InterPro" id="IPR002591">
    <property type="entry name" value="Phosphodiest/P_Trfase"/>
</dbReference>
<dbReference type="AlphaFoldDB" id="A0A179BAQ5"/>
<dbReference type="Gene3D" id="3.40.720.10">
    <property type="entry name" value="Alkaline Phosphatase, subunit A"/>
    <property type="match status" value="2"/>
</dbReference>
<organism evidence="1">
    <name type="scientific">Rhizobium leguminosarum</name>
    <dbReference type="NCBI Taxonomy" id="384"/>
    <lineage>
        <taxon>Bacteria</taxon>
        <taxon>Pseudomonadati</taxon>
        <taxon>Pseudomonadota</taxon>
        <taxon>Alphaproteobacteria</taxon>
        <taxon>Hyphomicrobiales</taxon>
        <taxon>Rhizobiaceae</taxon>
        <taxon>Rhizobium/Agrobacterium group</taxon>
        <taxon>Rhizobium</taxon>
    </lineage>
</organism>
<dbReference type="InterPro" id="IPR017850">
    <property type="entry name" value="Alkaline_phosphatase_core_sf"/>
</dbReference>
<dbReference type="GO" id="GO:0016787">
    <property type="term" value="F:hydrolase activity"/>
    <property type="evidence" value="ECO:0007669"/>
    <property type="project" value="UniProtKB-ARBA"/>
</dbReference>
<protein>
    <submittedName>
        <fullName evidence="1">Phosphodiesterase</fullName>
    </submittedName>
</protein>
<evidence type="ECO:0000313" key="1">
    <source>
        <dbReference type="EMBL" id="OAP88449.1"/>
    </source>
</evidence>
<accession>A0A179BAQ5</accession>
<dbReference type="PANTHER" id="PTHR10151:SF120">
    <property type="entry name" value="BIS(5'-ADENOSYL)-TRIPHOSPHATASE"/>
    <property type="match status" value="1"/>
</dbReference>
<reference evidence="1" key="1">
    <citation type="submission" date="2016-04" db="EMBL/GenBank/DDBJ databases">
        <title>Fast-growing isolate from the root nodules of Vavilovia formosa.</title>
        <authorList>
            <person name="Kimeklis A."/>
            <person name="Safronova V."/>
            <person name="Belimov A."/>
            <person name="Andronov E."/>
        </authorList>
    </citation>
    <scope>NUCLEOTIDE SEQUENCE [LARGE SCALE GENOMIC DNA]</scope>
    <source>
        <strain evidence="1">Vaf-46</strain>
    </source>
</reference>
<dbReference type="PANTHER" id="PTHR10151">
    <property type="entry name" value="ECTONUCLEOTIDE PYROPHOSPHATASE/PHOSPHODIESTERASE"/>
    <property type="match status" value="1"/>
</dbReference>
<comment type="caution">
    <text evidence="1">The sequence shown here is derived from an EMBL/GenBank/DDBJ whole genome shotgun (WGS) entry which is preliminary data.</text>
</comment>